<organism evidence="1 2">
    <name type="scientific">Salinibacter ruber</name>
    <dbReference type="NCBI Taxonomy" id="146919"/>
    <lineage>
        <taxon>Bacteria</taxon>
        <taxon>Pseudomonadati</taxon>
        <taxon>Rhodothermota</taxon>
        <taxon>Rhodothermia</taxon>
        <taxon>Rhodothermales</taxon>
        <taxon>Salinibacteraceae</taxon>
        <taxon>Salinibacter</taxon>
    </lineage>
</organism>
<reference evidence="1" key="1">
    <citation type="submission" date="2022-08" db="EMBL/GenBank/DDBJ databases">
        <title>Genomic Encyclopedia of Type Strains, Phase V (KMG-V): Genome sequencing to study the core and pangenomes of soil and plant-associated prokaryotes.</title>
        <authorList>
            <person name="Whitman W."/>
        </authorList>
    </citation>
    <scope>NUCLEOTIDE SEQUENCE</scope>
    <source>
        <strain evidence="1">SP3002</strain>
    </source>
</reference>
<dbReference type="EMBL" id="JANTZM010000016">
    <property type="protein sequence ID" value="MCS4158934.1"/>
    <property type="molecule type" value="Genomic_DNA"/>
</dbReference>
<name>A0AAW5PC01_9BACT</name>
<dbReference type="RefSeq" id="WP_259059918.1">
    <property type="nucleotide sequence ID" value="NZ_JANTZM010000016.1"/>
</dbReference>
<protein>
    <submittedName>
        <fullName evidence="1">Uncharacterized protein</fullName>
    </submittedName>
</protein>
<sequence>MDSTSTSRRSPSQIGFALAEDGDAIGTVHQFSDHFTLPESQVLPCLQCHDEEAIVLRAGPESAPLLILGAEGVDALRDCATSASPSR</sequence>
<proteinExistence type="predicted"/>
<gene>
    <name evidence="1" type="ORF">GGP99_002918</name>
</gene>
<dbReference type="AlphaFoldDB" id="A0AAW5PC01"/>
<evidence type="ECO:0000313" key="2">
    <source>
        <dbReference type="Proteomes" id="UP001155110"/>
    </source>
</evidence>
<evidence type="ECO:0000313" key="1">
    <source>
        <dbReference type="EMBL" id="MCS4158934.1"/>
    </source>
</evidence>
<accession>A0AAW5PC01</accession>
<dbReference type="Proteomes" id="UP001155110">
    <property type="component" value="Unassembled WGS sequence"/>
</dbReference>
<comment type="caution">
    <text evidence="1">The sequence shown here is derived from an EMBL/GenBank/DDBJ whole genome shotgun (WGS) entry which is preliminary data.</text>
</comment>